<organism evidence="6 7">
    <name type="scientific">Gracilibacillus salitolerans</name>
    <dbReference type="NCBI Taxonomy" id="2663022"/>
    <lineage>
        <taxon>Bacteria</taxon>
        <taxon>Bacillati</taxon>
        <taxon>Bacillota</taxon>
        <taxon>Bacilli</taxon>
        <taxon>Bacillales</taxon>
        <taxon>Bacillaceae</taxon>
        <taxon>Gracilibacillus</taxon>
    </lineage>
</organism>
<dbReference type="Pfam" id="PF13378">
    <property type="entry name" value="MR_MLE_C"/>
    <property type="match status" value="1"/>
</dbReference>
<comment type="similarity">
    <text evidence="2">Belongs to the mandelate racemase/muconate lactonizing enzyme family. GalD subfamily.</text>
</comment>
<dbReference type="InterPro" id="IPR013341">
    <property type="entry name" value="Mandelate_racemase_N_dom"/>
</dbReference>
<dbReference type="PROSITE" id="PS00909">
    <property type="entry name" value="MR_MLE_2"/>
    <property type="match status" value="1"/>
</dbReference>
<evidence type="ECO:0000256" key="3">
    <source>
        <dbReference type="ARBA" id="ARBA00022723"/>
    </source>
</evidence>
<dbReference type="InterPro" id="IPR029017">
    <property type="entry name" value="Enolase-like_N"/>
</dbReference>
<dbReference type="InterPro" id="IPR013342">
    <property type="entry name" value="Mandelate_racemase_C"/>
</dbReference>
<dbReference type="AlphaFoldDB" id="A0A5Q2TI62"/>
<name>A0A5Q2TI62_9BACI</name>
<evidence type="ECO:0000256" key="4">
    <source>
        <dbReference type="ARBA" id="ARBA00022842"/>
    </source>
</evidence>
<dbReference type="SMART" id="SM00922">
    <property type="entry name" value="MR_MLE"/>
    <property type="match status" value="1"/>
</dbReference>
<feature type="domain" description="Mandelate racemase/muconate lactonizing enzyme C-terminal" evidence="5">
    <location>
        <begin position="134"/>
        <end position="254"/>
    </location>
</feature>
<dbReference type="SUPFAM" id="SSF54826">
    <property type="entry name" value="Enolase N-terminal domain-like"/>
    <property type="match status" value="1"/>
</dbReference>
<dbReference type="InterPro" id="IPR034593">
    <property type="entry name" value="DgoD-like"/>
</dbReference>
<dbReference type="RefSeq" id="WP_153790649.1">
    <property type="nucleotide sequence ID" value="NZ_CP045915.1"/>
</dbReference>
<dbReference type="PROSITE" id="PS00908">
    <property type="entry name" value="MR_MLE_1"/>
    <property type="match status" value="1"/>
</dbReference>
<sequence length="401" mass="45113">MGRSITIKNVRTILTAPAGVNLVVVIVETNEPELYGLGCATFTQRHRTVASAIDDYLKPFLVGKDPERIEDIWQSSMVSAYWRNGPVLNNAIAGVDMALWDIKGKLANMPVYQLLGGKCREAAAVYRHTDGRDMQEVGEKVLEMKEQGYRYVRCQLGGYGGRGHHMQSPENALSGKYYDPVTYAKSVPKLFDYLRANISEDLEFIHDIHERVSPIEAVRMAKELEQYRLFYLEDPLAPEHLEWFETLRNHSAIPIAMGELFVHPKEWTSLITNRLIDFIRCHISAIGGITPARKLAIIADNFGVKTAWHGPNDISPVGQAANIHLDLSSPNFGIQEWSAVNDQIREVFPGTPEIRGGYVYVTDKPGLGVEIDEEKARQYPCHDNLPEWTVSRITDGTIVRP</sequence>
<keyword evidence="3" id="KW-0479">Metal-binding</keyword>
<dbReference type="InterPro" id="IPR036849">
    <property type="entry name" value="Enolase-like_C_sf"/>
</dbReference>
<dbReference type="Proteomes" id="UP000339690">
    <property type="component" value="Chromosome"/>
</dbReference>
<proteinExistence type="inferred from homology"/>
<dbReference type="Gene3D" id="3.20.20.120">
    <property type="entry name" value="Enolase-like C-terminal domain"/>
    <property type="match status" value="1"/>
</dbReference>
<evidence type="ECO:0000313" key="6">
    <source>
        <dbReference type="EMBL" id="QGH33640.1"/>
    </source>
</evidence>
<keyword evidence="7" id="KW-1185">Reference proteome</keyword>
<dbReference type="SFLD" id="SFLDS00001">
    <property type="entry name" value="Enolase"/>
    <property type="match status" value="1"/>
</dbReference>
<evidence type="ECO:0000259" key="5">
    <source>
        <dbReference type="SMART" id="SM00922"/>
    </source>
</evidence>
<dbReference type="SUPFAM" id="SSF51604">
    <property type="entry name" value="Enolase C-terminal domain-like"/>
    <property type="match status" value="1"/>
</dbReference>
<accession>A0A5Q2TI62</accession>
<dbReference type="Gene3D" id="3.30.390.10">
    <property type="entry name" value="Enolase-like, N-terminal domain"/>
    <property type="match status" value="1"/>
</dbReference>
<gene>
    <name evidence="6" type="ORF">GI584_06240</name>
</gene>
<dbReference type="InterPro" id="IPR029065">
    <property type="entry name" value="Enolase_C-like"/>
</dbReference>
<dbReference type="InterPro" id="IPR018110">
    <property type="entry name" value="Mandel_Rmase/mucon_lact_enz_CS"/>
</dbReference>
<dbReference type="EMBL" id="CP045915">
    <property type="protein sequence ID" value="QGH33640.1"/>
    <property type="molecule type" value="Genomic_DNA"/>
</dbReference>
<dbReference type="Pfam" id="PF02746">
    <property type="entry name" value="MR_MLE_N"/>
    <property type="match status" value="1"/>
</dbReference>
<dbReference type="GO" id="GO:0000287">
    <property type="term" value="F:magnesium ion binding"/>
    <property type="evidence" value="ECO:0007669"/>
    <property type="project" value="UniProtKB-ARBA"/>
</dbReference>
<dbReference type="GO" id="GO:0009063">
    <property type="term" value="P:amino acid catabolic process"/>
    <property type="evidence" value="ECO:0007669"/>
    <property type="project" value="InterPro"/>
</dbReference>
<dbReference type="PANTHER" id="PTHR48080">
    <property type="entry name" value="D-GALACTONATE DEHYDRATASE-RELATED"/>
    <property type="match status" value="1"/>
</dbReference>
<evidence type="ECO:0000256" key="1">
    <source>
        <dbReference type="ARBA" id="ARBA00003553"/>
    </source>
</evidence>
<reference evidence="6 7" key="1">
    <citation type="submission" date="2019-11" db="EMBL/GenBank/DDBJ databases">
        <title>Gracilibacillus salitolerans sp. nov., a moderate halophile isolated from a saline soil in northwest China.</title>
        <authorList>
            <person name="Gan L."/>
        </authorList>
    </citation>
    <scope>NUCLEOTIDE SEQUENCE [LARGE SCALE GENOMIC DNA]</scope>
    <source>
        <strain evidence="6 7">SCU50</strain>
    </source>
</reference>
<keyword evidence="4" id="KW-0460">Magnesium</keyword>
<evidence type="ECO:0000256" key="2">
    <source>
        <dbReference type="ARBA" id="ARBA00010339"/>
    </source>
</evidence>
<dbReference type="KEGG" id="grc:GI584_06240"/>
<comment type="function">
    <text evidence="1">Has no detectable activity with D-mannonate and with a panel of 70 other acid sugars (in vitro), in spite of the conservation of the residues that are expected to be important for catalytic activity and cofactor binding. May have evolved a divergent function.</text>
</comment>
<evidence type="ECO:0000313" key="7">
    <source>
        <dbReference type="Proteomes" id="UP000339690"/>
    </source>
</evidence>
<dbReference type="FunFam" id="3.20.20.120:FF:000011">
    <property type="entry name" value="D-galactonate dehydratase family member VSWAT3_13707"/>
    <property type="match status" value="1"/>
</dbReference>
<protein>
    <submittedName>
        <fullName evidence="6">Starvation-sensing protein RspA</fullName>
    </submittedName>
</protein>
<dbReference type="PANTHER" id="PTHR48080:SF6">
    <property type="entry name" value="STARVATION-SENSING PROTEIN RSPA"/>
    <property type="match status" value="1"/>
</dbReference>